<dbReference type="AlphaFoldDB" id="A0A2H3D9U5"/>
<evidence type="ECO:0000313" key="1">
    <source>
        <dbReference type="EMBL" id="PBK85043.1"/>
    </source>
</evidence>
<protein>
    <submittedName>
        <fullName evidence="1">Uncharacterized protein</fullName>
    </submittedName>
</protein>
<accession>A0A2H3D9U5</accession>
<reference evidence="2" key="1">
    <citation type="journal article" date="2017" name="Nat. Ecol. Evol.">
        <title>Genome expansion and lineage-specific genetic innovations in the forest pathogenic fungi Armillaria.</title>
        <authorList>
            <person name="Sipos G."/>
            <person name="Prasanna A.N."/>
            <person name="Walter M.C."/>
            <person name="O'Connor E."/>
            <person name="Balint B."/>
            <person name="Krizsan K."/>
            <person name="Kiss B."/>
            <person name="Hess J."/>
            <person name="Varga T."/>
            <person name="Slot J."/>
            <person name="Riley R."/>
            <person name="Boka B."/>
            <person name="Rigling D."/>
            <person name="Barry K."/>
            <person name="Lee J."/>
            <person name="Mihaltcheva S."/>
            <person name="LaButti K."/>
            <person name="Lipzen A."/>
            <person name="Waldron R."/>
            <person name="Moloney N.M."/>
            <person name="Sperisen C."/>
            <person name="Kredics L."/>
            <person name="Vagvoelgyi C."/>
            <person name="Patrignani A."/>
            <person name="Fitzpatrick D."/>
            <person name="Nagy I."/>
            <person name="Doyle S."/>
            <person name="Anderson J.B."/>
            <person name="Grigoriev I.V."/>
            <person name="Gueldener U."/>
            <person name="Muensterkoetter M."/>
            <person name="Nagy L.G."/>
        </authorList>
    </citation>
    <scope>NUCLEOTIDE SEQUENCE [LARGE SCALE GENOMIC DNA]</scope>
    <source>
        <strain evidence="2">Ar21-2</strain>
    </source>
</reference>
<proteinExistence type="predicted"/>
<organism evidence="1 2">
    <name type="scientific">Armillaria gallica</name>
    <name type="common">Bulbous honey fungus</name>
    <name type="synonym">Armillaria bulbosa</name>
    <dbReference type="NCBI Taxonomy" id="47427"/>
    <lineage>
        <taxon>Eukaryota</taxon>
        <taxon>Fungi</taxon>
        <taxon>Dikarya</taxon>
        <taxon>Basidiomycota</taxon>
        <taxon>Agaricomycotina</taxon>
        <taxon>Agaricomycetes</taxon>
        <taxon>Agaricomycetidae</taxon>
        <taxon>Agaricales</taxon>
        <taxon>Marasmiineae</taxon>
        <taxon>Physalacriaceae</taxon>
        <taxon>Armillaria</taxon>
    </lineage>
</organism>
<dbReference type="EMBL" id="KZ293693">
    <property type="protein sequence ID" value="PBK85043.1"/>
    <property type="molecule type" value="Genomic_DNA"/>
</dbReference>
<gene>
    <name evidence="1" type="ORF">ARMGADRAFT_1067087</name>
</gene>
<evidence type="ECO:0000313" key="2">
    <source>
        <dbReference type="Proteomes" id="UP000217790"/>
    </source>
</evidence>
<dbReference type="Proteomes" id="UP000217790">
    <property type="component" value="Unassembled WGS sequence"/>
</dbReference>
<keyword evidence="2" id="KW-1185">Reference proteome</keyword>
<name>A0A2H3D9U5_ARMGA</name>
<dbReference type="InParanoid" id="A0A2H3D9U5"/>
<sequence length="215" mass="23953">MALQSDKCQWRVQGCVEQEEIDWRKTHGSLNDITNYSKNVTSSLERRGIRAIGENGAMLRKERAAIIHDLGVGGHFACQSLLRGLVINFGGFVLGKRDWNAGGRSLKRLMYGERTEYPFFAVHIVVRLVAAFLGTLNRGGVVVATAKPVVFDSEMLVLESFGGRTRKLSERVAKVTYSHEGANAKCDRCKGWSIAKTRATTTVRYDESRTVEREG</sequence>